<reference evidence="3" key="1">
    <citation type="journal article" date="2020" name="bioRxiv">
        <title>Chromosome-level reference genome of the European wasp spider Argiope bruennichi: a resource for studies on range expansion and evolutionary adaptation.</title>
        <authorList>
            <person name="Sheffer M.M."/>
            <person name="Hoppe A."/>
            <person name="Krehenwinkel H."/>
            <person name="Uhl G."/>
            <person name="Kuss A.W."/>
            <person name="Jensen L."/>
            <person name="Jensen C."/>
            <person name="Gillespie R.G."/>
            <person name="Hoff K.J."/>
            <person name="Prost S."/>
        </authorList>
    </citation>
    <scope>NUCLEOTIDE SEQUENCE</scope>
</reference>
<dbReference type="EMBL" id="JABXBU010002072">
    <property type="protein sequence ID" value="KAF8778175.1"/>
    <property type="molecule type" value="Genomic_DNA"/>
</dbReference>
<gene>
    <name evidence="3" type="ORF">HNY73_014922</name>
</gene>
<evidence type="ECO:0000313" key="4">
    <source>
        <dbReference type="Proteomes" id="UP000807504"/>
    </source>
</evidence>
<evidence type="ECO:0000256" key="1">
    <source>
        <dbReference type="SAM" id="MobiDB-lite"/>
    </source>
</evidence>
<name>A0A8T0EV26_ARGBR</name>
<reference evidence="3" key="2">
    <citation type="submission" date="2020-06" db="EMBL/GenBank/DDBJ databases">
        <authorList>
            <person name="Sheffer M."/>
        </authorList>
    </citation>
    <scope>NUCLEOTIDE SEQUENCE</scope>
</reference>
<feature type="region of interest" description="Disordered" evidence="1">
    <location>
        <begin position="147"/>
        <end position="172"/>
    </location>
</feature>
<evidence type="ECO:0000256" key="2">
    <source>
        <dbReference type="SAM" id="SignalP"/>
    </source>
</evidence>
<accession>A0A8T0EV26</accession>
<protein>
    <submittedName>
        <fullName evidence="3">Uncharacterized protein</fullName>
    </submittedName>
</protein>
<feature type="signal peptide" evidence="2">
    <location>
        <begin position="1"/>
        <end position="18"/>
    </location>
</feature>
<feature type="chain" id="PRO_5035796753" evidence="2">
    <location>
        <begin position="19"/>
        <end position="172"/>
    </location>
</feature>
<keyword evidence="2" id="KW-0732">Signal</keyword>
<keyword evidence="4" id="KW-1185">Reference proteome</keyword>
<feature type="compositionally biased region" description="Polar residues" evidence="1">
    <location>
        <begin position="160"/>
        <end position="172"/>
    </location>
</feature>
<organism evidence="3 4">
    <name type="scientific">Argiope bruennichi</name>
    <name type="common">Wasp spider</name>
    <name type="synonym">Aranea bruennichi</name>
    <dbReference type="NCBI Taxonomy" id="94029"/>
    <lineage>
        <taxon>Eukaryota</taxon>
        <taxon>Metazoa</taxon>
        <taxon>Ecdysozoa</taxon>
        <taxon>Arthropoda</taxon>
        <taxon>Chelicerata</taxon>
        <taxon>Arachnida</taxon>
        <taxon>Araneae</taxon>
        <taxon>Araneomorphae</taxon>
        <taxon>Entelegynae</taxon>
        <taxon>Araneoidea</taxon>
        <taxon>Araneidae</taxon>
        <taxon>Argiope</taxon>
    </lineage>
</organism>
<comment type="caution">
    <text evidence="3">The sequence shown here is derived from an EMBL/GenBank/DDBJ whole genome shotgun (WGS) entry which is preliminary data.</text>
</comment>
<sequence>MHSYLILLFVLRMSFGNGYVLVESGSGSASNPELNPENIKKPLQDIDAPVDDSARVMKDLEDRFTASLIRILEGGDELYKDARYEAIINSLKATMLTATGEIDENYIRKVIESIRKQSAANRKQLDEVMMNKLGFSKSAFQDFMDQFARDMDKSGPPSATGPSRDSASAPNQ</sequence>
<dbReference type="AlphaFoldDB" id="A0A8T0EV26"/>
<proteinExistence type="predicted"/>
<evidence type="ECO:0000313" key="3">
    <source>
        <dbReference type="EMBL" id="KAF8778175.1"/>
    </source>
</evidence>
<dbReference type="Proteomes" id="UP000807504">
    <property type="component" value="Unassembled WGS sequence"/>
</dbReference>